<feature type="non-terminal residue" evidence="1">
    <location>
        <position position="84"/>
    </location>
</feature>
<evidence type="ECO:0000313" key="2">
    <source>
        <dbReference type="Proteomes" id="UP001150538"/>
    </source>
</evidence>
<accession>A0A9W7ZNN1</accession>
<reference evidence="1" key="1">
    <citation type="submission" date="2022-07" db="EMBL/GenBank/DDBJ databases">
        <title>Phylogenomic reconstructions and comparative analyses of Kickxellomycotina fungi.</title>
        <authorList>
            <person name="Reynolds N.K."/>
            <person name="Stajich J.E."/>
            <person name="Barry K."/>
            <person name="Grigoriev I.V."/>
            <person name="Crous P."/>
            <person name="Smith M.E."/>
        </authorList>
    </citation>
    <scope>NUCLEOTIDE SEQUENCE</scope>
    <source>
        <strain evidence="1">NBRC 100468</strain>
    </source>
</reference>
<organism evidence="1 2">
    <name type="scientific">Mycoemilia scoparia</name>
    <dbReference type="NCBI Taxonomy" id="417184"/>
    <lineage>
        <taxon>Eukaryota</taxon>
        <taxon>Fungi</taxon>
        <taxon>Fungi incertae sedis</taxon>
        <taxon>Zoopagomycota</taxon>
        <taxon>Kickxellomycotina</taxon>
        <taxon>Kickxellomycetes</taxon>
        <taxon>Kickxellales</taxon>
        <taxon>Kickxellaceae</taxon>
        <taxon>Mycoemilia</taxon>
    </lineage>
</organism>
<gene>
    <name evidence="1" type="ORF">H4219_005548</name>
</gene>
<evidence type="ECO:0000313" key="1">
    <source>
        <dbReference type="EMBL" id="KAJ1912576.1"/>
    </source>
</evidence>
<sequence>MGSSPVLSDALRATGEPNACTLAEYINTTTDILSPYISDYSKGSYTSYFTLANSTAALPFKYWHSTKSVRKALSGLMVPLKTPQ</sequence>
<keyword evidence="2" id="KW-1185">Reference proteome</keyword>
<protein>
    <submittedName>
        <fullName evidence="1">Uncharacterized protein</fullName>
    </submittedName>
</protein>
<dbReference type="Proteomes" id="UP001150538">
    <property type="component" value="Unassembled WGS sequence"/>
</dbReference>
<dbReference type="EMBL" id="JANBPU010000333">
    <property type="protein sequence ID" value="KAJ1912576.1"/>
    <property type="molecule type" value="Genomic_DNA"/>
</dbReference>
<proteinExistence type="predicted"/>
<comment type="caution">
    <text evidence="1">The sequence shown here is derived from an EMBL/GenBank/DDBJ whole genome shotgun (WGS) entry which is preliminary data.</text>
</comment>
<dbReference type="OrthoDB" id="3626597at2759"/>
<name>A0A9W7ZNN1_9FUNG</name>
<dbReference type="AlphaFoldDB" id="A0A9W7ZNN1"/>